<evidence type="ECO:0000313" key="3">
    <source>
        <dbReference type="Proteomes" id="UP000681356"/>
    </source>
</evidence>
<gene>
    <name evidence="2" type="ORF">KB874_19910</name>
</gene>
<dbReference type="EMBL" id="JAGTUU010000009">
    <property type="protein sequence ID" value="MBS0126353.1"/>
    <property type="molecule type" value="Genomic_DNA"/>
</dbReference>
<comment type="caution">
    <text evidence="2">The sequence shown here is derived from an EMBL/GenBank/DDBJ whole genome shotgun (WGS) entry which is preliminary data.</text>
</comment>
<dbReference type="Proteomes" id="UP000681356">
    <property type="component" value="Unassembled WGS sequence"/>
</dbReference>
<dbReference type="AlphaFoldDB" id="A0A8J7WJB5"/>
<evidence type="ECO:0000256" key="1">
    <source>
        <dbReference type="SAM" id="Phobius"/>
    </source>
</evidence>
<organism evidence="2 3">
    <name type="scientific">Thetidibacter halocola</name>
    <dbReference type="NCBI Taxonomy" id="2827239"/>
    <lineage>
        <taxon>Bacteria</taxon>
        <taxon>Pseudomonadati</taxon>
        <taxon>Pseudomonadota</taxon>
        <taxon>Alphaproteobacteria</taxon>
        <taxon>Rhodobacterales</taxon>
        <taxon>Roseobacteraceae</taxon>
        <taxon>Thetidibacter</taxon>
    </lineage>
</organism>
<name>A0A8J7WJB5_9RHOB</name>
<sequence length="176" mass="18820">MQINGSERDTVRLFHLDLPREAVERFVTQAGTGEWPLKYALGATVLRTAFVDVVDIRDLGQMSLSQYMTEAHGASGDDFRQMRNRIDALTGHVVILPAQAFDNTSQTLSIATPLRWIGTFAETRAKPKGARLQSDAARGALGGQPAPAGTGGSGLLRLIALAVAIVVVLVVALALR</sequence>
<keyword evidence="1" id="KW-0812">Transmembrane</keyword>
<proteinExistence type="predicted"/>
<keyword evidence="3" id="KW-1185">Reference proteome</keyword>
<evidence type="ECO:0000313" key="2">
    <source>
        <dbReference type="EMBL" id="MBS0126353.1"/>
    </source>
</evidence>
<reference evidence="2" key="1">
    <citation type="submission" date="2021-04" db="EMBL/GenBank/DDBJ databases">
        <authorList>
            <person name="Yoon J."/>
        </authorList>
    </citation>
    <scope>NUCLEOTIDE SEQUENCE</scope>
    <source>
        <strain evidence="2">KMU-90</strain>
    </source>
</reference>
<feature type="transmembrane region" description="Helical" evidence="1">
    <location>
        <begin position="154"/>
        <end position="175"/>
    </location>
</feature>
<keyword evidence="1" id="KW-1133">Transmembrane helix</keyword>
<protein>
    <submittedName>
        <fullName evidence="2">Aspartate carbamoyltransferase catalytic subunit</fullName>
    </submittedName>
</protein>
<keyword evidence="1" id="KW-0472">Membrane</keyword>
<accession>A0A8J7WJB5</accession>